<dbReference type="InterPro" id="IPR009637">
    <property type="entry name" value="GPR107/GPR108-like"/>
</dbReference>
<keyword evidence="2 10" id="KW-0812">Transmembrane</keyword>
<evidence type="ECO:0000256" key="2">
    <source>
        <dbReference type="ARBA" id="ARBA00022692"/>
    </source>
</evidence>
<gene>
    <name evidence="13" type="primary">TMEM87A</name>
    <name evidence="13" type="ORF">BLAG_LOCUS18275</name>
</gene>
<organism evidence="13 14">
    <name type="scientific">Branchiostoma lanceolatum</name>
    <name type="common">Common lancelet</name>
    <name type="synonym">Amphioxus lanceolatum</name>
    <dbReference type="NCBI Taxonomy" id="7740"/>
    <lineage>
        <taxon>Eukaryota</taxon>
        <taxon>Metazoa</taxon>
        <taxon>Chordata</taxon>
        <taxon>Cephalochordata</taxon>
        <taxon>Leptocardii</taxon>
        <taxon>Amphioxiformes</taxon>
        <taxon>Branchiostomatidae</taxon>
        <taxon>Branchiostoma</taxon>
    </lineage>
</organism>
<feature type="compositionally biased region" description="Basic and acidic residues" evidence="9">
    <location>
        <begin position="222"/>
        <end position="240"/>
    </location>
</feature>
<keyword evidence="5" id="KW-0333">Golgi apparatus</keyword>
<evidence type="ECO:0000256" key="6">
    <source>
        <dbReference type="ARBA" id="ARBA00023136"/>
    </source>
</evidence>
<evidence type="ECO:0000256" key="5">
    <source>
        <dbReference type="ARBA" id="ARBA00023034"/>
    </source>
</evidence>
<feature type="domain" description="TMEM87A/B GOLD" evidence="12">
    <location>
        <begin position="234"/>
        <end position="286"/>
    </location>
</feature>
<feature type="transmembrane region" description="Helical" evidence="10">
    <location>
        <begin position="458"/>
        <end position="479"/>
    </location>
</feature>
<keyword evidence="6 10" id="KW-0472">Membrane</keyword>
<evidence type="ECO:0000256" key="3">
    <source>
        <dbReference type="ARBA" id="ARBA00022729"/>
    </source>
</evidence>
<comment type="similarity">
    <text evidence="8">Belongs to the LU7TM family. TMEM87 subfamily.</text>
</comment>
<name>A0A8K0EUA7_BRALA</name>
<evidence type="ECO:0000259" key="11">
    <source>
        <dbReference type="Pfam" id="PF06814"/>
    </source>
</evidence>
<feature type="domain" description="TMEM87A/B GOLD" evidence="12">
    <location>
        <begin position="35"/>
        <end position="149"/>
    </location>
</feature>
<dbReference type="GO" id="GO:0005829">
    <property type="term" value="C:cytosol"/>
    <property type="evidence" value="ECO:0007669"/>
    <property type="project" value="GOC"/>
</dbReference>
<dbReference type="OrthoDB" id="19932at2759"/>
<feature type="transmembrane region" description="Helical" evidence="10">
    <location>
        <begin position="500"/>
        <end position="519"/>
    </location>
</feature>
<feature type="compositionally biased region" description="Low complexity" evidence="9">
    <location>
        <begin position="242"/>
        <end position="262"/>
    </location>
</feature>
<feature type="transmembrane region" description="Helical" evidence="10">
    <location>
        <begin position="399"/>
        <end position="415"/>
    </location>
</feature>
<feature type="compositionally biased region" description="Pro residues" evidence="9">
    <location>
        <begin position="208"/>
        <end position="220"/>
    </location>
</feature>
<dbReference type="Proteomes" id="UP000838412">
    <property type="component" value="Chromosome 4"/>
</dbReference>
<evidence type="ECO:0000256" key="10">
    <source>
        <dbReference type="SAM" id="Phobius"/>
    </source>
</evidence>
<evidence type="ECO:0000256" key="8">
    <source>
        <dbReference type="ARBA" id="ARBA00044946"/>
    </source>
</evidence>
<dbReference type="PANTHER" id="PTHR21229:SF1">
    <property type="entry name" value="GH17801P"/>
    <property type="match status" value="1"/>
</dbReference>
<comment type="subcellular location">
    <subcellularLocation>
        <location evidence="1">Golgi apparatus membrane</location>
        <topology evidence="1">Multi-pass membrane protein</topology>
    </subcellularLocation>
</comment>
<dbReference type="AlphaFoldDB" id="A0A8K0EUA7"/>
<keyword evidence="4 10" id="KW-1133">Transmembrane helix</keyword>
<dbReference type="Pfam" id="PF06814">
    <property type="entry name" value="GOST_TM"/>
    <property type="match status" value="1"/>
</dbReference>
<evidence type="ECO:0000313" key="13">
    <source>
        <dbReference type="EMBL" id="CAH1263638.1"/>
    </source>
</evidence>
<evidence type="ECO:0000259" key="12">
    <source>
        <dbReference type="Pfam" id="PF21901"/>
    </source>
</evidence>
<dbReference type="PANTHER" id="PTHR21229">
    <property type="entry name" value="LUNG SEVEN TRANSMEMBRANE RECEPTOR"/>
    <property type="match status" value="1"/>
</dbReference>
<proteinExistence type="inferred from homology"/>
<protein>
    <submittedName>
        <fullName evidence="13">TMEM87A protein</fullName>
    </submittedName>
</protein>
<evidence type="ECO:0000256" key="9">
    <source>
        <dbReference type="SAM" id="MobiDB-lite"/>
    </source>
</evidence>
<dbReference type="GO" id="GO:0042147">
    <property type="term" value="P:retrograde transport, endosome to Golgi"/>
    <property type="evidence" value="ECO:0007669"/>
    <property type="project" value="TreeGrafter"/>
</dbReference>
<feature type="transmembrane region" description="Helical" evidence="10">
    <location>
        <begin position="317"/>
        <end position="341"/>
    </location>
</feature>
<keyword evidence="14" id="KW-1185">Reference proteome</keyword>
<feature type="transmembrane region" description="Helical" evidence="10">
    <location>
        <begin position="353"/>
        <end position="371"/>
    </location>
</feature>
<dbReference type="Pfam" id="PF21901">
    <property type="entry name" value="TMEM87A-B_GOLD"/>
    <property type="match status" value="2"/>
</dbReference>
<evidence type="ECO:0000256" key="7">
    <source>
        <dbReference type="ARBA" id="ARBA00023180"/>
    </source>
</evidence>
<feature type="transmembrane region" description="Helical" evidence="10">
    <location>
        <begin position="427"/>
        <end position="446"/>
    </location>
</feature>
<feature type="transmembrane region" description="Helical" evidence="10">
    <location>
        <begin position="539"/>
        <end position="556"/>
    </location>
</feature>
<evidence type="ECO:0000313" key="14">
    <source>
        <dbReference type="Proteomes" id="UP000838412"/>
    </source>
</evidence>
<accession>A0A8K0EUA7</accession>
<sequence length="656" mass="73763">MRTKGSKMAARRGDFVITVGVFTVLLSSVGVVATPEQGKWSSTIKVTGEHVNQPLYAGFVKTMYNETSVAITVTCESLSSDSESENPFEFKVGWMLRFSDCFEEFVDLGDSAFQEYYDSPQQSYPVYDYGKYQKVEYPETYKCGDPFHLVDLKPIIQLVDRPLSVNGSTEKRVDEAAGETSLVDPNTRSRRAPEPKRKGGAKKKPAAKPAPPAPPAPPAEIEPTKKEEETKTEEVAKEVETESQQQQQEPEQQQQEPKAQETVTEHSGNVVTHSWESGPYLLVVRIMPVKTEGVEDYQLTVGVSERKGTSYLSATDWALLPFYGVMCGVYVLYGVIWLLFLACQWRDLLRIQFWVGGVIILGMLEKAVFYAEYQHVNSTGVSVRGAVVFAELVSCLKRTLARMLVIIVCLGYGIVKPRLGPMLHRVLGVGALYFILGSVEGCLRSIRPKQDPTNQALLASIPLAVLDSAICWWIFSSLVQTTRTLRLRRNLVKLSLYRHFTNTLIFAVLASIAFMIWSFKTIRFTQCLSDWSELWVDEAYWHLLFSVILMVIMALWRPTANNQRYAFSPLTEEQDVEAEEPMLNDAFEGMKMRGLSGKNNANGNSPGRNDTDTKAEEDLKWIEENIPSSVADTALPSLLDSDEEIMTTRFEMNKME</sequence>
<evidence type="ECO:0000256" key="1">
    <source>
        <dbReference type="ARBA" id="ARBA00004653"/>
    </source>
</evidence>
<dbReference type="GO" id="GO:0000139">
    <property type="term" value="C:Golgi membrane"/>
    <property type="evidence" value="ECO:0007669"/>
    <property type="project" value="UniProtKB-SubCell"/>
</dbReference>
<evidence type="ECO:0000256" key="4">
    <source>
        <dbReference type="ARBA" id="ARBA00022989"/>
    </source>
</evidence>
<dbReference type="InterPro" id="IPR053937">
    <property type="entry name" value="GOST_TM"/>
</dbReference>
<reference evidence="13" key="1">
    <citation type="submission" date="2022-01" db="EMBL/GenBank/DDBJ databases">
        <authorList>
            <person name="Braso-Vives M."/>
        </authorList>
    </citation>
    <scope>NUCLEOTIDE SEQUENCE</scope>
</reference>
<feature type="domain" description="GOST seven transmembrane" evidence="11">
    <location>
        <begin position="319"/>
        <end position="563"/>
    </location>
</feature>
<keyword evidence="3" id="KW-0732">Signal</keyword>
<feature type="region of interest" description="Disordered" evidence="9">
    <location>
        <begin position="169"/>
        <end position="270"/>
    </location>
</feature>
<keyword evidence="7" id="KW-0325">Glycoprotein</keyword>
<dbReference type="EMBL" id="OV696689">
    <property type="protein sequence ID" value="CAH1263638.1"/>
    <property type="molecule type" value="Genomic_DNA"/>
</dbReference>
<dbReference type="InterPro" id="IPR054101">
    <property type="entry name" value="TMEM87A/B_GOLD"/>
</dbReference>